<dbReference type="NCBIfam" id="TIGR01200">
    <property type="entry name" value="GLPGLI"/>
    <property type="match status" value="1"/>
</dbReference>
<dbReference type="EMBL" id="JBHTIV010000009">
    <property type="protein sequence ID" value="MFD0932757.1"/>
    <property type="molecule type" value="Genomic_DNA"/>
</dbReference>
<name>A0ABW3GWJ8_9FLAO</name>
<comment type="caution">
    <text evidence="2">The sequence shown here is derived from an EMBL/GenBank/DDBJ whole genome shotgun (WGS) entry which is preliminary data.</text>
</comment>
<dbReference type="InterPro" id="IPR005901">
    <property type="entry name" value="GLPGLI"/>
</dbReference>
<keyword evidence="1" id="KW-0732">Signal</keyword>
<evidence type="ECO:0000313" key="3">
    <source>
        <dbReference type="Proteomes" id="UP001597049"/>
    </source>
</evidence>
<gene>
    <name evidence="2" type="ORF">ACFQ0R_09150</name>
</gene>
<accession>A0ABW3GWJ8</accession>
<sequence>MKTFISLIFLSFMFFSFGQNNYESQYDYINVGLGKTIPVKHIFNSNESISIFNFQGENNLTQDESGELSFKISLNDSIGNQYYNRSDKLIFRDVVFNSGKEYVIVEDDLPDFKWQISKETKQIGPYQCLKATGSFRGRTYKVLFTPEIINQFGPWKFRGLDGMIVQANSLDGTIQFILKNIMKSEEAINVPTDGKQMSLKQYIELKKSTVNDITNKIKSKLPRGATVTVNTTNDYALETEF</sequence>
<evidence type="ECO:0000256" key="1">
    <source>
        <dbReference type="SAM" id="SignalP"/>
    </source>
</evidence>
<feature type="signal peptide" evidence="1">
    <location>
        <begin position="1"/>
        <end position="21"/>
    </location>
</feature>
<keyword evidence="3" id="KW-1185">Reference proteome</keyword>
<proteinExistence type="predicted"/>
<evidence type="ECO:0000313" key="2">
    <source>
        <dbReference type="EMBL" id="MFD0932757.1"/>
    </source>
</evidence>
<reference evidence="3" key="1">
    <citation type="journal article" date="2019" name="Int. J. Syst. Evol. Microbiol.">
        <title>The Global Catalogue of Microorganisms (GCM) 10K type strain sequencing project: providing services to taxonomists for standard genome sequencing and annotation.</title>
        <authorList>
            <consortium name="The Broad Institute Genomics Platform"/>
            <consortium name="The Broad Institute Genome Sequencing Center for Infectious Disease"/>
            <person name="Wu L."/>
            <person name="Ma J."/>
        </authorList>
    </citation>
    <scope>NUCLEOTIDE SEQUENCE [LARGE SCALE GENOMIC DNA]</scope>
    <source>
        <strain evidence="3">CCUG 56752</strain>
    </source>
</reference>
<dbReference type="Proteomes" id="UP001597049">
    <property type="component" value="Unassembled WGS sequence"/>
</dbReference>
<organism evidence="2 3">
    <name type="scientific">Psychroflexus salinarum</name>
    <dbReference type="NCBI Taxonomy" id="546024"/>
    <lineage>
        <taxon>Bacteria</taxon>
        <taxon>Pseudomonadati</taxon>
        <taxon>Bacteroidota</taxon>
        <taxon>Flavobacteriia</taxon>
        <taxon>Flavobacteriales</taxon>
        <taxon>Flavobacteriaceae</taxon>
        <taxon>Psychroflexus</taxon>
    </lineage>
</organism>
<protein>
    <submittedName>
        <fullName evidence="2">GLPGLI family protein</fullName>
    </submittedName>
</protein>
<dbReference type="RefSeq" id="WP_379658061.1">
    <property type="nucleotide sequence ID" value="NZ_JBHTIV010000009.1"/>
</dbReference>
<feature type="chain" id="PRO_5046636283" evidence="1">
    <location>
        <begin position="22"/>
        <end position="241"/>
    </location>
</feature>